<dbReference type="EMBL" id="JAFICZ010000001">
    <property type="protein sequence ID" value="MBP1293899.1"/>
    <property type="molecule type" value="Genomic_DNA"/>
</dbReference>
<gene>
    <name evidence="3" type="ORF">ABIF29_007510</name>
    <name evidence="2" type="ORF">JOH49_003652</name>
</gene>
<evidence type="ECO:0000313" key="5">
    <source>
        <dbReference type="Proteomes" id="UP001565471"/>
    </source>
</evidence>
<evidence type="ECO:0000313" key="4">
    <source>
        <dbReference type="Proteomes" id="UP000673383"/>
    </source>
</evidence>
<organism evidence="2 4">
    <name type="scientific">Bradyrhizobium elkanii</name>
    <dbReference type="NCBI Taxonomy" id="29448"/>
    <lineage>
        <taxon>Bacteria</taxon>
        <taxon>Pseudomonadati</taxon>
        <taxon>Pseudomonadota</taxon>
        <taxon>Alphaproteobacteria</taxon>
        <taxon>Hyphomicrobiales</taxon>
        <taxon>Nitrobacteraceae</taxon>
        <taxon>Bradyrhizobium</taxon>
    </lineage>
</organism>
<reference evidence="2" key="1">
    <citation type="submission" date="2021-02" db="EMBL/GenBank/DDBJ databases">
        <title>Genomic Encyclopedia of Type Strains, Phase IV (KMG-V): Genome sequencing to study the core and pangenomes of soil and plant-associated prokaryotes.</title>
        <authorList>
            <person name="Whitman W."/>
        </authorList>
    </citation>
    <scope>NUCLEOTIDE SEQUENCE</scope>
    <source>
        <strain evidence="2">USDA 406</strain>
    </source>
</reference>
<dbReference type="AlphaFoldDB" id="A0A8I1Y3J2"/>
<reference evidence="3 5" key="2">
    <citation type="submission" date="2024-07" db="EMBL/GenBank/DDBJ databases">
        <title>Genomic Encyclopedia of Type Strains, Phase V (KMG-V): Genome sequencing to study the core and pangenomes of soil and plant-associated prokaryotes.</title>
        <authorList>
            <person name="Whitman W."/>
        </authorList>
    </citation>
    <scope>NUCLEOTIDE SEQUENCE [LARGE SCALE GENOMIC DNA]</scope>
    <source>
        <strain evidence="3 5">USDA 415</strain>
    </source>
</reference>
<dbReference type="Proteomes" id="UP000673383">
    <property type="component" value="Unassembled WGS sequence"/>
</dbReference>
<accession>A0A8I1Y3J2</accession>
<evidence type="ECO:0000256" key="1">
    <source>
        <dbReference type="SAM" id="MobiDB-lite"/>
    </source>
</evidence>
<evidence type="ECO:0000313" key="2">
    <source>
        <dbReference type="EMBL" id="MBP1293899.1"/>
    </source>
</evidence>
<protein>
    <submittedName>
        <fullName evidence="2">Uncharacterized protein</fullName>
    </submittedName>
</protein>
<feature type="region of interest" description="Disordered" evidence="1">
    <location>
        <begin position="1"/>
        <end position="36"/>
    </location>
</feature>
<dbReference type="EMBL" id="JBGBZA010000002">
    <property type="protein sequence ID" value="MEY9320711.1"/>
    <property type="molecule type" value="Genomic_DNA"/>
</dbReference>
<keyword evidence="5" id="KW-1185">Reference proteome</keyword>
<sequence length="36" mass="3754">MNAVDRGRNGRELPQVAFEVGNQGSGPILGGDSHMS</sequence>
<feature type="compositionally biased region" description="Basic and acidic residues" evidence="1">
    <location>
        <begin position="1"/>
        <end position="11"/>
    </location>
</feature>
<proteinExistence type="predicted"/>
<evidence type="ECO:0000313" key="3">
    <source>
        <dbReference type="EMBL" id="MEY9320711.1"/>
    </source>
</evidence>
<name>A0A8I1Y3J2_BRAEL</name>
<dbReference type="Proteomes" id="UP001565471">
    <property type="component" value="Unassembled WGS sequence"/>
</dbReference>
<comment type="caution">
    <text evidence="2">The sequence shown here is derived from an EMBL/GenBank/DDBJ whole genome shotgun (WGS) entry which is preliminary data.</text>
</comment>